<dbReference type="Proteomes" id="UP000190667">
    <property type="component" value="Unassembled WGS sequence"/>
</dbReference>
<evidence type="ECO:0000313" key="3">
    <source>
        <dbReference type="Proteomes" id="UP000190667"/>
    </source>
</evidence>
<evidence type="ECO:0000256" key="1">
    <source>
        <dbReference type="SAM" id="MobiDB-lite"/>
    </source>
</evidence>
<dbReference type="EMBL" id="MRUL01000034">
    <property type="protein sequence ID" value="OON34719.1"/>
    <property type="molecule type" value="Genomic_DNA"/>
</dbReference>
<sequence>MQQCQSFSGQGLVRIHHKKTVYYLITRLMRHNRGDGEVVDIAQYEASQAEQQTMRQRAMQRREETNINTDRHRRELAEVHHGDCEPGDEF</sequence>
<reference evidence="2 3" key="1">
    <citation type="submission" date="2016-12" db="EMBL/GenBank/DDBJ databases">
        <title>Izhakiella australiana sp. nov. of genus Izhakiella isolated from Australian desert.</title>
        <authorList>
            <person name="Ji M."/>
        </authorList>
    </citation>
    <scope>NUCLEOTIDE SEQUENCE [LARGE SCALE GENOMIC DNA]</scope>
    <source>
        <strain evidence="2 3">D4N98</strain>
    </source>
</reference>
<organism evidence="2 3">
    <name type="scientific">Izhakiella australiensis</name>
    <dbReference type="NCBI Taxonomy" id="1926881"/>
    <lineage>
        <taxon>Bacteria</taxon>
        <taxon>Pseudomonadati</taxon>
        <taxon>Pseudomonadota</taxon>
        <taxon>Gammaproteobacteria</taxon>
        <taxon>Enterobacterales</taxon>
        <taxon>Erwiniaceae</taxon>
        <taxon>Izhakiella</taxon>
    </lineage>
</organism>
<name>A0A1S8Y6I6_9GAMM</name>
<proteinExistence type="predicted"/>
<dbReference type="AlphaFoldDB" id="A0A1S8Y6I6"/>
<protein>
    <submittedName>
        <fullName evidence="2">Uncharacterized protein</fullName>
    </submittedName>
</protein>
<comment type="caution">
    <text evidence="2">The sequence shown here is derived from an EMBL/GenBank/DDBJ whole genome shotgun (WGS) entry which is preliminary data.</text>
</comment>
<evidence type="ECO:0000313" key="2">
    <source>
        <dbReference type="EMBL" id="OON34719.1"/>
    </source>
</evidence>
<keyword evidence="3" id="KW-1185">Reference proteome</keyword>
<gene>
    <name evidence="2" type="ORF">BTJ39_23435</name>
</gene>
<accession>A0A1S8Y6I6</accession>
<feature type="region of interest" description="Disordered" evidence="1">
    <location>
        <begin position="60"/>
        <end position="90"/>
    </location>
</feature>
<feature type="compositionally biased region" description="Basic and acidic residues" evidence="1">
    <location>
        <begin position="60"/>
        <end position="84"/>
    </location>
</feature>